<name>A0A0C3DRS0_9AGAM</name>
<dbReference type="EMBL" id="KN822082">
    <property type="protein sequence ID" value="KIM58676.1"/>
    <property type="molecule type" value="Genomic_DNA"/>
</dbReference>
<evidence type="ECO:0000313" key="2">
    <source>
        <dbReference type="Proteomes" id="UP000053989"/>
    </source>
</evidence>
<accession>A0A0C3DRS0</accession>
<dbReference type="HOGENOM" id="CLU_155624_2_1_1"/>
<keyword evidence="2" id="KW-1185">Reference proteome</keyword>
<organism evidence="1 2">
    <name type="scientific">Scleroderma citrinum Foug A</name>
    <dbReference type="NCBI Taxonomy" id="1036808"/>
    <lineage>
        <taxon>Eukaryota</taxon>
        <taxon>Fungi</taxon>
        <taxon>Dikarya</taxon>
        <taxon>Basidiomycota</taxon>
        <taxon>Agaricomycotina</taxon>
        <taxon>Agaricomycetes</taxon>
        <taxon>Agaricomycetidae</taxon>
        <taxon>Boletales</taxon>
        <taxon>Sclerodermatineae</taxon>
        <taxon>Sclerodermataceae</taxon>
        <taxon>Scleroderma</taxon>
    </lineage>
</organism>
<reference evidence="2" key="2">
    <citation type="submission" date="2015-01" db="EMBL/GenBank/DDBJ databases">
        <title>Evolutionary Origins and Diversification of the Mycorrhizal Mutualists.</title>
        <authorList>
            <consortium name="DOE Joint Genome Institute"/>
            <consortium name="Mycorrhizal Genomics Consortium"/>
            <person name="Kohler A."/>
            <person name="Kuo A."/>
            <person name="Nagy L.G."/>
            <person name="Floudas D."/>
            <person name="Copeland A."/>
            <person name="Barry K.W."/>
            <person name="Cichocki N."/>
            <person name="Veneault-Fourrey C."/>
            <person name="LaButti K."/>
            <person name="Lindquist E.A."/>
            <person name="Lipzen A."/>
            <person name="Lundell T."/>
            <person name="Morin E."/>
            <person name="Murat C."/>
            <person name="Riley R."/>
            <person name="Ohm R."/>
            <person name="Sun H."/>
            <person name="Tunlid A."/>
            <person name="Henrissat B."/>
            <person name="Grigoriev I.V."/>
            <person name="Hibbett D.S."/>
            <person name="Martin F."/>
        </authorList>
    </citation>
    <scope>NUCLEOTIDE SEQUENCE [LARGE SCALE GENOMIC DNA]</scope>
    <source>
        <strain evidence="2">Foug A</strain>
    </source>
</reference>
<dbReference type="Proteomes" id="UP000053989">
    <property type="component" value="Unassembled WGS sequence"/>
</dbReference>
<dbReference type="InParanoid" id="A0A0C3DRS0"/>
<gene>
    <name evidence="1" type="ORF">SCLCIDRAFT_127646</name>
</gene>
<protein>
    <submittedName>
        <fullName evidence="1">Uncharacterized protein</fullName>
    </submittedName>
</protein>
<dbReference type="STRING" id="1036808.A0A0C3DRS0"/>
<proteinExistence type="predicted"/>
<sequence length="78" mass="9065">MECLEFQQLLLLLRNNLKDSDIPHHTKTWELILQAWQDYFVVLKADLKKAAGEISFTSDLWSADNLDSYLAMTAHWIG</sequence>
<dbReference type="AlphaFoldDB" id="A0A0C3DRS0"/>
<dbReference type="OrthoDB" id="3259770at2759"/>
<reference evidence="1 2" key="1">
    <citation type="submission" date="2014-04" db="EMBL/GenBank/DDBJ databases">
        <authorList>
            <consortium name="DOE Joint Genome Institute"/>
            <person name="Kuo A."/>
            <person name="Kohler A."/>
            <person name="Nagy L.G."/>
            <person name="Floudas D."/>
            <person name="Copeland A."/>
            <person name="Barry K.W."/>
            <person name="Cichocki N."/>
            <person name="Veneault-Fourrey C."/>
            <person name="LaButti K."/>
            <person name="Lindquist E.A."/>
            <person name="Lipzen A."/>
            <person name="Lundell T."/>
            <person name="Morin E."/>
            <person name="Murat C."/>
            <person name="Sun H."/>
            <person name="Tunlid A."/>
            <person name="Henrissat B."/>
            <person name="Grigoriev I.V."/>
            <person name="Hibbett D.S."/>
            <person name="Martin F."/>
            <person name="Nordberg H.P."/>
            <person name="Cantor M.N."/>
            <person name="Hua S.X."/>
        </authorList>
    </citation>
    <scope>NUCLEOTIDE SEQUENCE [LARGE SCALE GENOMIC DNA]</scope>
    <source>
        <strain evidence="1 2">Foug A</strain>
    </source>
</reference>
<evidence type="ECO:0000313" key="1">
    <source>
        <dbReference type="EMBL" id="KIM58676.1"/>
    </source>
</evidence>